<reference evidence="3 4" key="2">
    <citation type="submission" date="2024-01" db="EMBL/GenBank/DDBJ databases">
        <authorList>
            <person name="Xie X."/>
        </authorList>
    </citation>
    <scope>NUCLEOTIDE SEQUENCE [LARGE SCALE GENOMIC DNA]</scope>
    <source>
        <strain evidence="3">SCUT-1</strain>
    </source>
</reference>
<proteinExistence type="predicted"/>
<evidence type="ECO:0000313" key="4">
    <source>
        <dbReference type="Proteomes" id="UP001308005"/>
    </source>
</evidence>
<keyword evidence="2" id="KW-0812">Transmembrane</keyword>
<dbReference type="RefSeq" id="WP_324695834.1">
    <property type="nucleotide sequence ID" value="NZ_JAYMYJ010000114.1"/>
</dbReference>
<organism evidence="3 4">
    <name type="scientific">Candidatus Thiothrix phosphatis</name>
    <dbReference type="NCBI Taxonomy" id="3112415"/>
    <lineage>
        <taxon>Bacteria</taxon>
        <taxon>Pseudomonadati</taxon>
        <taxon>Pseudomonadota</taxon>
        <taxon>Gammaproteobacteria</taxon>
        <taxon>Thiotrichales</taxon>
        <taxon>Thiotrichaceae</taxon>
        <taxon>Thiothrix</taxon>
    </lineage>
</organism>
<gene>
    <name evidence="3" type="ORF">VSS37_12920</name>
</gene>
<keyword evidence="2" id="KW-0472">Membrane</keyword>
<evidence type="ECO:0000256" key="1">
    <source>
        <dbReference type="SAM" id="MobiDB-lite"/>
    </source>
</evidence>
<comment type="caution">
    <text evidence="3">The sequence shown here is derived from an EMBL/GenBank/DDBJ whole genome shotgun (WGS) entry which is preliminary data.</text>
</comment>
<keyword evidence="2" id="KW-1133">Transmembrane helix</keyword>
<evidence type="ECO:0000256" key="2">
    <source>
        <dbReference type="SAM" id="Phobius"/>
    </source>
</evidence>
<dbReference type="Gene3D" id="1.10.150.20">
    <property type="entry name" value="5' to 3' exonuclease, C-terminal subdomain"/>
    <property type="match status" value="1"/>
</dbReference>
<sequence>MSQTNPDYTFGIASFEIILLLLASFLLGMLLCWLLRKMGLCCTARMANGRDSSPTTLEGGRRPREFPGGSTGGGYTADINTLLRHREGAVEPPPHQQPAATGASAEVAATAASVASIASIGGGHKDDLKKLEGIGPKIEQVLNAVGIQNFAQLAAMTPEQIKPILDTAGGQFKMHDPKSWPYQAELAAKGDWERLREYQNLLISGKE</sequence>
<evidence type="ECO:0008006" key="5">
    <source>
        <dbReference type="Google" id="ProtNLM"/>
    </source>
</evidence>
<dbReference type="Proteomes" id="UP001308005">
    <property type="component" value="Unassembled WGS sequence"/>
</dbReference>
<protein>
    <recommendedName>
        <fullName evidence="5">DUF4332 domain-containing protein</fullName>
    </recommendedName>
</protein>
<evidence type="ECO:0000313" key="3">
    <source>
        <dbReference type="EMBL" id="MEB4591887.1"/>
    </source>
</evidence>
<keyword evidence="4" id="KW-1185">Reference proteome</keyword>
<feature type="region of interest" description="Disordered" evidence="1">
    <location>
        <begin position="51"/>
        <end position="71"/>
    </location>
</feature>
<dbReference type="EMBL" id="JAYMYJ010000114">
    <property type="protein sequence ID" value="MEB4591887.1"/>
    <property type="molecule type" value="Genomic_DNA"/>
</dbReference>
<feature type="transmembrane region" description="Helical" evidence="2">
    <location>
        <begin position="12"/>
        <end position="35"/>
    </location>
</feature>
<name>A0ABU6CZA5_9GAMM</name>
<accession>A0ABU6CZA5</accession>
<reference evidence="4" key="1">
    <citation type="submission" date="2023-07" db="EMBL/GenBank/DDBJ databases">
        <title>The carbon used by Thiothrix.</title>
        <authorList>
            <person name="Chen L."/>
        </authorList>
    </citation>
    <scope>NUCLEOTIDE SEQUENCE [LARGE SCALE GENOMIC DNA]</scope>
</reference>